<evidence type="ECO:0000256" key="14">
    <source>
        <dbReference type="ARBA" id="ARBA00022857"/>
    </source>
</evidence>
<keyword evidence="11" id="KW-0934">Plastid</keyword>
<evidence type="ECO:0000256" key="1">
    <source>
        <dbReference type="ARBA" id="ARBA00000004"/>
    </source>
</evidence>
<keyword evidence="16" id="KW-0520">NAD</keyword>
<protein>
    <recommendedName>
        <fullName evidence="8">prolycopene isomerase</fullName>
        <ecNumber evidence="8">5.2.1.13</ecNumber>
    </recommendedName>
</protein>
<comment type="pathway">
    <text evidence="6">Carotenoid biosynthesis; lycopene biosynthesis.</text>
</comment>
<proteinExistence type="evidence at transcript level"/>
<evidence type="ECO:0000256" key="18">
    <source>
        <dbReference type="ARBA" id="ARBA00023235"/>
    </source>
</evidence>
<dbReference type="EC" id="5.2.1.13" evidence="8"/>
<keyword evidence="10" id="KW-0285">Flavoprotein</keyword>
<comment type="cofactor">
    <cofactor evidence="2">
        <name>NAD(+)</name>
        <dbReference type="ChEBI" id="CHEBI:57540"/>
    </cofactor>
</comment>
<dbReference type="GO" id="GO:0016491">
    <property type="term" value="F:oxidoreductase activity"/>
    <property type="evidence" value="ECO:0007669"/>
    <property type="project" value="InterPro"/>
</dbReference>
<evidence type="ECO:0000256" key="10">
    <source>
        <dbReference type="ARBA" id="ARBA00022630"/>
    </source>
</evidence>
<dbReference type="Gene3D" id="3.50.50.60">
    <property type="entry name" value="FAD/NAD(P)-binding domain"/>
    <property type="match status" value="2"/>
</dbReference>
<dbReference type="Pfam" id="PF01593">
    <property type="entry name" value="Amino_oxidase"/>
    <property type="match status" value="1"/>
</dbReference>
<dbReference type="PANTHER" id="PTHR46313:SF3">
    <property type="entry name" value="PROLYCOPENE ISOMERASE, CHLOROPLASTIC"/>
    <property type="match status" value="1"/>
</dbReference>
<dbReference type="InterPro" id="IPR045892">
    <property type="entry name" value="CrtISO-like"/>
</dbReference>
<comment type="subcellular location">
    <subcellularLocation>
        <location evidence="5">Plastid</location>
        <location evidence="5">Chloroplast membrane</location>
        <topology evidence="5">Peripheral membrane protein</topology>
    </subcellularLocation>
</comment>
<evidence type="ECO:0000256" key="9">
    <source>
        <dbReference type="ARBA" id="ARBA00022528"/>
    </source>
</evidence>
<feature type="domain" description="Amine oxidase" evidence="19">
    <location>
        <begin position="59"/>
        <end position="542"/>
    </location>
</feature>
<evidence type="ECO:0000259" key="19">
    <source>
        <dbReference type="Pfam" id="PF01593"/>
    </source>
</evidence>
<gene>
    <name evidence="20" type="primary">crtISO</name>
</gene>
<dbReference type="EMBL" id="KY114121">
    <property type="protein sequence ID" value="ATQ36010.1"/>
    <property type="molecule type" value="mRNA"/>
</dbReference>
<evidence type="ECO:0000256" key="16">
    <source>
        <dbReference type="ARBA" id="ARBA00023027"/>
    </source>
</evidence>
<organism evidence="20">
    <name type="scientific">Melanothamnus japonicus</name>
    <dbReference type="NCBI Taxonomy" id="2608613"/>
    <lineage>
        <taxon>Eukaryota</taxon>
        <taxon>Rhodophyta</taxon>
        <taxon>Florideophyceae</taxon>
        <taxon>Rhodymeniophycidae</taxon>
        <taxon>Ceramiales</taxon>
        <taxon>Rhodomelaceae</taxon>
        <taxon>Polysiphonioideae</taxon>
        <taxon>Melanothamnus</taxon>
    </lineage>
</organism>
<keyword evidence="17" id="KW-0472">Membrane</keyword>
<dbReference type="InterPro" id="IPR002937">
    <property type="entry name" value="Amino_oxidase"/>
</dbReference>
<evidence type="ECO:0000256" key="3">
    <source>
        <dbReference type="ARBA" id="ARBA00001937"/>
    </source>
</evidence>
<dbReference type="NCBIfam" id="TIGR02730">
    <property type="entry name" value="carot_isom"/>
    <property type="match status" value="1"/>
</dbReference>
<evidence type="ECO:0000256" key="4">
    <source>
        <dbReference type="ARBA" id="ARBA00001974"/>
    </source>
</evidence>
<dbReference type="UniPathway" id="UPA00803"/>
<evidence type="ECO:0000256" key="8">
    <source>
        <dbReference type="ARBA" id="ARBA00012419"/>
    </source>
</evidence>
<keyword evidence="15" id="KW-0809">Transit peptide</keyword>
<comment type="catalytic activity">
    <reaction evidence="1">
        <text>7,7',9,9'-tetra-cis-lycopene = all-trans-lycopene</text>
        <dbReference type="Rhea" id="RHEA:30971"/>
        <dbReference type="ChEBI" id="CHEBI:15948"/>
        <dbReference type="ChEBI" id="CHEBI:62466"/>
        <dbReference type="EC" id="5.2.1.13"/>
    </reaction>
</comment>
<dbReference type="GO" id="GO:0031969">
    <property type="term" value="C:chloroplast membrane"/>
    <property type="evidence" value="ECO:0007669"/>
    <property type="project" value="UniProtKB-SubCell"/>
</dbReference>
<evidence type="ECO:0000256" key="12">
    <source>
        <dbReference type="ARBA" id="ARBA00022746"/>
    </source>
</evidence>
<dbReference type="InterPro" id="IPR014101">
    <property type="entry name" value="CrtISO"/>
</dbReference>
<dbReference type="SUPFAM" id="SSF51905">
    <property type="entry name" value="FAD/NAD(P)-binding domain"/>
    <property type="match status" value="1"/>
</dbReference>
<evidence type="ECO:0000256" key="13">
    <source>
        <dbReference type="ARBA" id="ARBA00022827"/>
    </source>
</evidence>
<keyword evidence="18 20" id="KW-0413">Isomerase</keyword>
<reference evidence="20" key="1">
    <citation type="submission" date="2016-11" db="EMBL/GenBank/DDBJ databases">
        <title>Phylogenetic studies on genes related to carotenoids biosynthesis in algae.</title>
        <authorList>
            <person name="Wang S."/>
            <person name="Zhang L."/>
            <person name="Chi S."/>
            <person name="Wang X."/>
            <person name="Tang X."/>
            <person name="Liu T."/>
        </authorList>
    </citation>
    <scope>NUCLEOTIDE SEQUENCE</scope>
    <source>
        <strain evidence="20">XAXW-2004193</strain>
    </source>
</reference>
<evidence type="ECO:0000256" key="2">
    <source>
        <dbReference type="ARBA" id="ARBA00001911"/>
    </source>
</evidence>
<keyword evidence="9" id="KW-0150">Chloroplast</keyword>
<dbReference type="GO" id="GO:0046608">
    <property type="term" value="F:carotenoid isomerase activity"/>
    <property type="evidence" value="ECO:0007669"/>
    <property type="project" value="InterPro"/>
</dbReference>
<evidence type="ECO:0000256" key="15">
    <source>
        <dbReference type="ARBA" id="ARBA00022946"/>
    </source>
</evidence>
<evidence type="ECO:0000313" key="20">
    <source>
        <dbReference type="EMBL" id="ATQ36010.1"/>
    </source>
</evidence>
<evidence type="ECO:0000256" key="17">
    <source>
        <dbReference type="ARBA" id="ARBA00023136"/>
    </source>
</evidence>
<evidence type="ECO:0000256" key="7">
    <source>
        <dbReference type="ARBA" id="ARBA00005855"/>
    </source>
</evidence>
<comment type="cofactor">
    <cofactor evidence="4">
        <name>FAD</name>
        <dbReference type="ChEBI" id="CHEBI:57692"/>
    </cofactor>
</comment>
<comment type="cofactor">
    <cofactor evidence="3">
        <name>NADP(+)</name>
        <dbReference type="ChEBI" id="CHEBI:58349"/>
    </cofactor>
</comment>
<accession>A0A2D2AH18</accession>
<evidence type="ECO:0000256" key="11">
    <source>
        <dbReference type="ARBA" id="ARBA00022640"/>
    </source>
</evidence>
<dbReference type="InterPro" id="IPR036188">
    <property type="entry name" value="FAD/NAD-bd_sf"/>
</dbReference>
<evidence type="ECO:0000256" key="5">
    <source>
        <dbReference type="ARBA" id="ARBA00004258"/>
    </source>
</evidence>
<keyword evidence="12" id="KW-0125">Carotenoid biosynthesis</keyword>
<comment type="similarity">
    <text evidence="7">Belongs to the carotenoid/retinoid oxidoreductase family. CrtISO subfamily.</text>
</comment>
<sequence length="572" mass="63565">MPFSFSFISSALPLHHRNPLGQAADHRNPRPHIPRSRKTISATLDEVDVVVVGSGIGALTAAADLTSKGATVGVLERYLIPGGSAGQFIRKGFRFDVGASMIFGLGSEGTTNLLTRALQTVQKNIESIPDPVQVNYHLPGNLDVQVFRDYDRFLDSLIDLFPHRHFYDSCWSVFNSLNVMPLRSLEEPRYLLNVFAAHPLACLNLLRFIARNAGGIAREHIRDETVLRFIDIECYSWSVACANLTPMINAGMVFSDRHYGGVRYPKGGVGRIAEQLVEGIREHPGSWVCYGKRVKQVMFDENGRASGVRLSNGSEIRAKAVISNSTRWDTFDDGGLVEQKYVPESELLFRKRYKKSPSFCSAHLAVRAEDLKVSMLAEDGMDCHHILLDSWEEMETATDAQGTIFVSIPTVLDDSLAPEGMHIFHIFTPSEMDEWNGLSRKEYEEKKDVMLKTMVDRLERRLFPGLSSAIEFSEVGSPKTHRRFLGRVDGSYGPVASKRLNGLMSMPFNRTDVDGLYCVGDSTFPGQGLNAVAFSGFSCAHRVGADLGFVESLPQPLDRTLTNLLSKTRLNI</sequence>
<dbReference type="PANTHER" id="PTHR46313">
    <property type="match status" value="1"/>
</dbReference>
<dbReference type="AlphaFoldDB" id="A0A2D2AH18"/>
<keyword evidence="14" id="KW-0521">NADP</keyword>
<dbReference type="GO" id="GO:0016117">
    <property type="term" value="P:carotenoid biosynthetic process"/>
    <property type="evidence" value="ECO:0007669"/>
    <property type="project" value="UniProtKB-KW"/>
</dbReference>
<keyword evidence="13" id="KW-0274">FAD</keyword>
<evidence type="ECO:0000256" key="6">
    <source>
        <dbReference type="ARBA" id="ARBA00004900"/>
    </source>
</evidence>
<name>A0A2D2AH18_9FLOR</name>